<dbReference type="PANTHER" id="PTHR43194:SF2">
    <property type="entry name" value="PEROXISOMAL MEMBRANE PROTEIN LPX1"/>
    <property type="match status" value="1"/>
</dbReference>
<dbReference type="Pfam" id="PF00561">
    <property type="entry name" value="Abhydrolase_1"/>
    <property type="match status" value="1"/>
</dbReference>
<organism evidence="2 3">
    <name type="scientific">Caballeronia choica</name>
    <dbReference type="NCBI Taxonomy" id="326476"/>
    <lineage>
        <taxon>Bacteria</taxon>
        <taxon>Pseudomonadati</taxon>
        <taxon>Pseudomonadota</taxon>
        <taxon>Betaproteobacteria</taxon>
        <taxon>Burkholderiales</taxon>
        <taxon>Burkholderiaceae</taxon>
        <taxon>Caballeronia</taxon>
    </lineage>
</organism>
<dbReference type="SUPFAM" id="SSF53474">
    <property type="entry name" value="alpha/beta-Hydrolases"/>
    <property type="match status" value="1"/>
</dbReference>
<dbReference type="InterPro" id="IPR000073">
    <property type="entry name" value="AB_hydrolase_1"/>
</dbReference>
<name>A0A158JMH4_9BURK</name>
<dbReference type="InterPro" id="IPR029058">
    <property type="entry name" value="AB_hydrolase_fold"/>
</dbReference>
<feature type="domain" description="AB hydrolase-1" evidence="1">
    <location>
        <begin position="36"/>
        <end position="268"/>
    </location>
</feature>
<dbReference type="AlphaFoldDB" id="A0A158JMH4"/>
<sequence length="296" mass="31529">MKQGKRLAGTPNPMHMWNGADGVSIAGDAWGDPGGPLIVLLHGGGQTRHAWGATGEMLGGAGYFAVAIDARGHGDSTWSANGDYSADSMVRDLKCVLAALGGQRPVLIGASMGGMTSLIAVGEGHVDASALILVDIVPYSEPAGVARIRSFMEQNAEGFDSLEAVADAISQYRPQRARPSNLDGLLKNVRLADDGRYQWHWDPRFMARPFDLTQRYQRLSACARRLTLPTLLVRGGSSDVVSEAGVQDFLGLCTHAEYVNVQDAGHMVAGDRNDVFGQAAIGFLSRNVPVEGIVER</sequence>
<dbReference type="PANTHER" id="PTHR43194">
    <property type="entry name" value="HYDROLASE ALPHA/BETA FOLD FAMILY"/>
    <property type="match status" value="1"/>
</dbReference>
<comment type="caution">
    <text evidence="2">The sequence shown here is derived from an EMBL/GenBank/DDBJ whole genome shotgun (WGS) entry which is preliminary data.</text>
</comment>
<dbReference type="InterPro" id="IPR050228">
    <property type="entry name" value="Carboxylesterase_BioH"/>
</dbReference>
<dbReference type="OrthoDB" id="5380819at2"/>
<dbReference type="Proteomes" id="UP000054770">
    <property type="component" value="Unassembled WGS sequence"/>
</dbReference>
<keyword evidence="3" id="KW-1185">Reference proteome</keyword>
<keyword evidence="2" id="KW-0378">Hydrolase</keyword>
<dbReference type="Gene3D" id="3.40.50.1820">
    <property type="entry name" value="alpha/beta hydrolase"/>
    <property type="match status" value="1"/>
</dbReference>
<proteinExistence type="predicted"/>
<dbReference type="RefSeq" id="WP_087646075.1">
    <property type="nucleotide sequence ID" value="NZ_FCON02000044.1"/>
</dbReference>
<protein>
    <submittedName>
        <fullName evidence="2">Alpha/beta hydrolase fold protein</fullName>
    </submittedName>
</protein>
<dbReference type="EMBL" id="FCON02000044">
    <property type="protein sequence ID" value="SAL69865.1"/>
    <property type="molecule type" value="Genomic_DNA"/>
</dbReference>
<accession>A0A158JMH4</accession>
<evidence type="ECO:0000313" key="3">
    <source>
        <dbReference type="Proteomes" id="UP000054770"/>
    </source>
</evidence>
<reference evidence="2" key="1">
    <citation type="submission" date="2016-01" db="EMBL/GenBank/DDBJ databases">
        <authorList>
            <person name="Peeters C."/>
        </authorList>
    </citation>
    <scope>NUCLEOTIDE SEQUENCE [LARGE SCALE GENOMIC DNA]</scope>
    <source>
        <strain evidence="2">LMG 22940</strain>
    </source>
</reference>
<evidence type="ECO:0000313" key="2">
    <source>
        <dbReference type="EMBL" id="SAL69865.1"/>
    </source>
</evidence>
<dbReference type="GO" id="GO:0016787">
    <property type="term" value="F:hydrolase activity"/>
    <property type="evidence" value="ECO:0007669"/>
    <property type="project" value="UniProtKB-KW"/>
</dbReference>
<evidence type="ECO:0000259" key="1">
    <source>
        <dbReference type="Pfam" id="PF00561"/>
    </source>
</evidence>
<gene>
    <name evidence="2" type="ORF">AWB68_03993</name>
</gene>